<reference evidence="7" key="1">
    <citation type="submission" date="2022-11" db="EMBL/GenBank/DDBJ databases">
        <title>Chromosomal genome sequence assembly and mating type (MAT) locus characterization of the leprose asexual lichenized fungus Lepraria neglecta (Nyl.) Erichsen.</title>
        <authorList>
            <person name="Allen J.L."/>
            <person name="Pfeffer B."/>
        </authorList>
    </citation>
    <scope>NUCLEOTIDE SEQUENCE</scope>
    <source>
        <strain evidence="7">Allen 5258</strain>
    </source>
</reference>
<dbReference type="PANTHER" id="PTHR24305:SF210">
    <property type="entry name" value="CYTOCHROME P450 MONOOXYGENASE ASQL-RELATED"/>
    <property type="match status" value="1"/>
</dbReference>
<dbReference type="InterPro" id="IPR001128">
    <property type="entry name" value="Cyt_P450"/>
</dbReference>
<dbReference type="EMBL" id="JASNWA010000008">
    <property type="protein sequence ID" value="KAK3171531.1"/>
    <property type="molecule type" value="Genomic_DNA"/>
</dbReference>
<evidence type="ECO:0000256" key="4">
    <source>
        <dbReference type="ARBA" id="ARBA00022723"/>
    </source>
</evidence>
<dbReference type="AlphaFoldDB" id="A0AAD9Z5Z6"/>
<comment type="cofactor">
    <cofactor evidence="1 6">
        <name>heme</name>
        <dbReference type="ChEBI" id="CHEBI:30413"/>
    </cofactor>
</comment>
<keyword evidence="8" id="KW-1185">Reference proteome</keyword>
<evidence type="ECO:0000313" key="8">
    <source>
        <dbReference type="Proteomes" id="UP001276659"/>
    </source>
</evidence>
<dbReference type="InterPro" id="IPR036396">
    <property type="entry name" value="Cyt_P450_sf"/>
</dbReference>
<dbReference type="PRINTS" id="PR00463">
    <property type="entry name" value="EP450I"/>
</dbReference>
<dbReference type="GO" id="GO:0020037">
    <property type="term" value="F:heme binding"/>
    <property type="evidence" value="ECO:0007669"/>
    <property type="project" value="InterPro"/>
</dbReference>
<dbReference type="InterPro" id="IPR002401">
    <property type="entry name" value="Cyt_P450_E_grp-I"/>
</dbReference>
<dbReference type="GO" id="GO:0016705">
    <property type="term" value="F:oxidoreductase activity, acting on paired donors, with incorporation or reduction of molecular oxygen"/>
    <property type="evidence" value="ECO:0007669"/>
    <property type="project" value="InterPro"/>
</dbReference>
<keyword evidence="5 6" id="KW-0408">Iron</keyword>
<name>A0AAD9Z5Z6_9LECA</name>
<evidence type="ECO:0000256" key="5">
    <source>
        <dbReference type="ARBA" id="ARBA00023004"/>
    </source>
</evidence>
<dbReference type="GO" id="GO:0005506">
    <property type="term" value="F:iron ion binding"/>
    <property type="evidence" value="ECO:0007669"/>
    <property type="project" value="InterPro"/>
</dbReference>
<feature type="binding site" description="axial binding residue" evidence="6">
    <location>
        <position position="56"/>
    </location>
    <ligand>
        <name>heme</name>
        <dbReference type="ChEBI" id="CHEBI:30413"/>
    </ligand>
    <ligandPart>
        <name>Fe</name>
        <dbReference type="ChEBI" id="CHEBI:18248"/>
    </ligandPart>
</feature>
<gene>
    <name evidence="7" type="ORF">OEA41_003615</name>
</gene>
<dbReference type="CDD" id="cd11058">
    <property type="entry name" value="CYP60B-like"/>
    <property type="match status" value="1"/>
</dbReference>
<sequence>MPAAAIALDEKLMPGAHEFDPMRFYKQRQDPDEANLHQFTTTEKNSLHFGYGKWACPGRVFAMYEIKLILAYLLLKYEFEFPGEGKRPENLSAHEVGLGIYNVFFHPLARFPGPKLWTAYRLPFVISMVNGNLTHQTKHFHEKYGSIVRTAPDELSFTNDAAWRDIHAYRAGHRNFPKSQLWNTIPNLGKRGPPKKPDHILNANDADHSRIRKLFSHSFSEKAVTEQEPLVQSYVDLLIAQLRKQVELNKGSAISISTWYSFTTFDIIGDLGFGEPFDCLKDAKYHAWVGMLVGQFKAATVGLAMQYYPLGRWFMQNLIPQKIIDDVVKHARFTDEKVRHRLSLEVDRPDFLSGVLRHNDEKGMTMEEIVETSNIMLVAGSETTALTLSGITSYLVKNSDVMIKLVEEVRHTFKTDSDIKPGQVSKLPYLNAVIQEGFRLCPPIPDGFRREVRWAAIQFVGSGYQKE</sequence>
<evidence type="ECO:0000256" key="3">
    <source>
        <dbReference type="ARBA" id="ARBA00022617"/>
    </source>
</evidence>
<accession>A0AAD9Z5Z6</accession>
<dbReference type="Gene3D" id="1.10.630.10">
    <property type="entry name" value="Cytochrome P450"/>
    <property type="match status" value="2"/>
</dbReference>
<evidence type="ECO:0000256" key="6">
    <source>
        <dbReference type="PIRSR" id="PIRSR602401-1"/>
    </source>
</evidence>
<dbReference type="GO" id="GO:0004497">
    <property type="term" value="F:monooxygenase activity"/>
    <property type="evidence" value="ECO:0007669"/>
    <property type="project" value="InterPro"/>
</dbReference>
<dbReference type="Proteomes" id="UP001276659">
    <property type="component" value="Unassembled WGS sequence"/>
</dbReference>
<proteinExistence type="inferred from homology"/>
<evidence type="ECO:0008006" key="9">
    <source>
        <dbReference type="Google" id="ProtNLM"/>
    </source>
</evidence>
<comment type="caution">
    <text evidence="7">The sequence shown here is derived from an EMBL/GenBank/DDBJ whole genome shotgun (WGS) entry which is preliminary data.</text>
</comment>
<evidence type="ECO:0000313" key="7">
    <source>
        <dbReference type="EMBL" id="KAK3171531.1"/>
    </source>
</evidence>
<dbReference type="Pfam" id="PF00067">
    <property type="entry name" value="p450"/>
    <property type="match status" value="2"/>
</dbReference>
<keyword evidence="3 6" id="KW-0349">Heme</keyword>
<dbReference type="PANTHER" id="PTHR24305">
    <property type="entry name" value="CYTOCHROME P450"/>
    <property type="match status" value="1"/>
</dbReference>
<dbReference type="SUPFAM" id="SSF48264">
    <property type="entry name" value="Cytochrome P450"/>
    <property type="match status" value="2"/>
</dbReference>
<evidence type="ECO:0000256" key="1">
    <source>
        <dbReference type="ARBA" id="ARBA00001971"/>
    </source>
</evidence>
<protein>
    <recommendedName>
        <fullName evidence="9">Cytochrome P450</fullName>
    </recommendedName>
</protein>
<comment type="similarity">
    <text evidence="2">Belongs to the cytochrome P450 family.</text>
</comment>
<dbReference type="InterPro" id="IPR050121">
    <property type="entry name" value="Cytochrome_P450_monoxygenase"/>
</dbReference>
<evidence type="ECO:0000256" key="2">
    <source>
        <dbReference type="ARBA" id="ARBA00010617"/>
    </source>
</evidence>
<keyword evidence="4 6" id="KW-0479">Metal-binding</keyword>
<organism evidence="7 8">
    <name type="scientific">Lepraria neglecta</name>
    <dbReference type="NCBI Taxonomy" id="209136"/>
    <lineage>
        <taxon>Eukaryota</taxon>
        <taxon>Fungi</taxon>
        <taxon>Dikarya</taxon>
        <taxon>Ascomycota</taxon>
        <taxon>Pezizomycotina</taxon>
        <taxon>Lecanoromycetes</taxon>
        <taxon>OSLEUM clade</taxon>
        <taxon>Lecanoromycetidae</taxon>
        <taxon>Lecanorales</taxon>
        <taxon>Lecanorineae</taxon>
        <taxon>Stereocaulaceae</taxon>
        <taxon>Lepraria</taxon>
    </lineage>
</organism>